<accession>A0A0R0CBV2</accession>
<dbReference type="GO" id="GO:0009307">
    <property type="term" value="P:DNA restriction-modification system"/>
    <property type="evidence" value="ECO:0007669"/>
    <property type="project" value="UniProtKB-KW"/>
</dbReference>
<sequence length="1086" mass="124033">MAAAKNFISEDDIEQALLQRLQHLCGFDALNCFTAQPDDLNDGSGRADKREVILADRLRAALERLNPQAPAHAVDQALAQLVQPRTAMSLVAANREMDGLIRDGVPVTYKPEAGPQAGQTVIERLKVIDFDAHDLRTGRNHYLAVSQLWVRGEHGYRRPDVLLYVNGLPLVFIELKNSNVKLRAAFDDNLTTYKAEIPQLFIANALCLLSNGIETRLGSITAQWEHFFTWLRVDDEKEKLDRPAIAAQGLSVERVVLGLLTPERLLDYVENFCVFYRETQKVIAQNHQFIGVNNAFEQFRHRRELGGKLGVFWHTQGSGKSFSMVFYTRKIFRKLTGNFTFVVVTDRDDLDGQIYRNFLHTGVVAPKDDVRPKGSAQLREMLGKNKRLVFTLIQKFRFEKGKDYPLLSDRDDIVVIVDEAHRTQYAGLAENMRAGLPNANFLAFTGTPLLGQERKTNAWFGDYVSEYNFQQSVEDGATVPLFYEKRVPEVLIQNDDLSEEFAEILEDENLDGEAQEKLEKRFAQEMEVVKREDRLDTIARDIVYHFPRRGYLGKGLVVSVDKFTAVTMFDKVQALWKAEIKALNGRITATSNDVERQRLKQLKAWMGAVQMAVIVSEEAGEEEKFFKKNLDIKPHRQRMNALDEHGHDIEFNFKDPEHSLQLVFVCAMWLTGFDAPTVSTLYLDKPMQGHTLMQTIARANRVSGHEILGVAKRHGEIVDYYNVFRRMKKALKDYAAGPEDDELPVRDKSHLFTLLDEAMEQGLAYCQSQGVPLHEALDRGDVFTKLGQFNGFADTLLASDEQRKSFNIYENTISSLYEACKPEVLGRKLGRVVSAFQYLRGVMDSIVEQVDIDSAVQRIEALLDASVVVDKAEAFSAKEFEAQYKIVQRGKAWDLSKVNVEKLREEFQQAPFKNIQIADLQAFLQRKLAEMLAQNSTRVDFIQRLQNVIDAYNSGATSTENYYDELTAYAQELKEEAERHIREGLTEDELELFDLLNKESLTQEETQRVKLAAKHLLKRLVEEQPKVLIQNWHQSAQTQKQVRAEIERVLDADLPESYDRTTFKQKCDNVYDVAVEYALRGRKWAA</sequence>
<organism evidence="12 13">
    <name type="scientific">Stenotrophomonas humi</name>
    <dbReference type="NCBI Taxonomy" id="405444"/>
    <lineage>
        <taxon>Bacteria</taxon>
        <taxon>Pseudomonadati</taxon>
        <taxon>Pseudomonadota</taxon>
        <taxon>Gammaproteobacteria</taxon>
        <taxon>Lysobacterales</taxon>
        <taxon>Lysobacteraceae</taxon>
        <taxon>Stenotrophomonas</taxon>
    </lineage>
</organism>
<keyword evidence="4 10" id="KW-0547">Nucleotide-binding</keyword>
<dbReference type="Pfam" id="PF18766">
    <property type="entry name" value="SWI2_SNF2"/>
    <property type="match status" value="1"/>
</dbReference>
<dbReference type="Pfam" id="PF04313">
    <property type="entry name" value="HSDR_N"/>
    <property type="match status" value="1"/>
</dbReference>
<dbReference type="EMBL" id="LDJI01000020">
    <property type="protein sequence ID" value="KRG63687.1"/>
    <property type="molecule type" value="Genomic_DNA"/>
</dbReference>
<dbReference type="GO" id="GO:0003677">
    <property type="term" value="F:DNA binding"/>
    <property type="evidence" value="ECO:0007669"/>
    <property type="project" value="UniProtKB-KW"/>
</dbReference>
<keyword evidence="3" id="KW-0540">Nuclease</keyword>
<gene>
    <name evidence="12" type="ORF">ABB26_10725</name>
</gene>
<keyword evidence="8 10" id="KW-0067">ATP-binding</keyword>
<dbReference type="SMART" id="SM00487">
    <property type="entry name" value="DEXDc"/>
    <property type="match status" value="1"/>
</dbReference>
<evidence type="ECO:0000256" key="7">
    <source>
        <dbReference type="ARBA" id="ARBA00022801"/>
    </source>
</evidence>
<dbReference type="GO" id="GO:0009035">
    <property type="term" value="F:type I site-specific deoxyribonuclease activity"/>
    <property type="evidence" value="ECO:0007669"/>
    <property type="project" value="UniProtKB-EC"/>
</dbReference>
<dbReference type="InterPro" id="IPR040980">
    <property type="entry name" value="SWI2_SNF2"/>
</dbReference>
<dbReference type="GO" id="GO:0005524">
    <property type="term" value="F:ATP binding"/>
    <property type="evidence" value="ECO:0007669"/>
    <property type="project" value="UniProtKB-KW"/>
</dbReference>
<dbReference type="Pfam" id="PF22679">
    <property type="entry name" value="T1R_D3-like"/>
    <property type="match status" value="1"/>
</dbReference>
<dbReference type="NCBIfam" id="TIGR00348">
    <property type="entry name" value="hsdR"/>
    <property type="match status" value="1"/>
</dbReference>
<evidence type="ECO:0000256" key="2">
    <source>
        <dbReference type="ARBA" id="ARBA00008598"/>
    </source>
</evidence>
<dbReference type="Gene3D" id="3.90.1570.50">
    <property type="match status" value="1"/>
</dbReference>
<dbReference type="InterPro" id="IPR055180">
    <property type="entry name" value="HsdR_RecA-like_helicase_dom_2"/>
</dbReference>
<evidence type="ECO:0000256" key="4">
    <source>
        <dbReference type="ARBA" id="ARBA00022741"/>
    </source>
</evidence>
<keyword evidence="13" id="KW-1185">Reference proteome</keyword>
<evidence type="ECO:0000256" key="6">
    <source>
        <dbReference type="ARBA" id="ARBA00022759"/>
    </source>
</evidence>
<dbReference type="CDD" id="cd18800">
    <property type="entry name" value="SF2_C_EcoR124I-like"/>
    <property type="match status" value="1"/>
</dbReference>
<dbReference type="PATRIC" id="fig|405444.3.peg.1227"/>
<dbReference type="PANTHER" id="PTHR30195">
    <property type="entry name" value="TYPE I SITE-SPECIFIC DEOXYRIBONUCLEASE PROTEIN SUBUNIT M AND R"/>
    <property type="match status" value="1"/>
</dbReference>
<dbReference type="InterPro" id="IPR051268">
    <property type="entry name" value="Type-I_R_enzyme_R_subunit"/>
</dbReference>
<evidence type="ECO:0000259" key="11">
    <source>
        <dbReference type="PROSITE" id="PS51192"/>
    </source>
</evidence>
<feature type="domain" description="Helicase ATP-binding" evidence="11">
    <location>
        <begin position="301"/>
        <end position="466"/>
    </location>
</feature>
<evidence type="ECO:0000256" key="1">
    <source>
        <dbReference type="ARBA" id="ARBA00000851"/>
    </source>
</evidence>
<evidence type="ECO:0000256" key="3">
    <source>
        <dbReference type="ARBA" id="ARBA00022722"/>
    </source>
</evidence>
<dbReference type="Pfam" id="PF11867">
    <property type="entry name" value="T1RH-like_C"/>
    <property type="match status" value="1"/>
</dbReference>
<evidence type="ECO:0000256" key="5">
    <source>
        <dbReference type="ARBA" id="ARBA00022747"/>
    </source>
</evidence>
<dbReference type="InterPro" id="IPR004473">
    <property type="entry name" value="Restrct_endonuc_typeI_HsdR"/>
</dbReference>
<dbReference type="AlphaFoldDB" id="A0A0R0CBV2"/>
<dbReference type="OrthoDB" id="9758243at2"/>
<evidence type="ECO:0000256" key="8">
    <source>
        <dbReference type="ARBA" id="ARBA00022840"/>
    </source>
</evidence>
<dbReference type="Gene3D" id="3.40.50.300">
    <property type="entry name" value="P-loop containing nucleotide triphosphate hydrolases"/>
    <property type="match status" value="2"/>
</dbReference>
<name>A0A0R0CBV2_9GAMM</name>
<evidence type="ECO:0000313" key="13">
    <source>
        <dbReference type="Proteomes" id="UP000050864"/>
    </source>
</evidence>
<comment type="subunit">
    <text evidence="10">The type I restriction/modification system is composed of three polypeptides R, M and S.</text>
</comment>
<protein>
    <recommendedName>
        <fullName evidence="10">Type I restriction enzyme endonuclease subunit</fullName>
        <shortName evidence="10">R protein</shortName>
        <ecNumber evidence="10">3.1.21.3</ecNumber>
    </recommendedName>
</protein>
<dbReference type="InterPro" id="IPR007409">
    <property type="entry name" value="Restrct_endonuc_type1_HsdR_N"/>
</dbReference>
<dbReference type="InterPro" id="IPR027417">
    <property type="entry name" value="P-loop_NTPase"/>
</dbReference>
<dbReference type="EC" id="3.1.21.3" evidence="10"/>
<evidence type="ECO:0000256" key="9">
    <source>
        <dbReference type="ARBA" id="ARBA00023125"/>
    </source>
</evidence>
<comment type="catalytic activity">
    <reaction evidence="1 10">
        <text>Endonucleolytic cleavage of DNA to give random double-stranded fragments with terminal 5'-phosphates, ATP is simultaneously hydrolyzed.</text>
        <dbReference type="EC" id="3.1.21.3"/>
    </reaction>
</comment>
<comment type="caution">
    <text evidence="12">The sequence shown here is derived from an EMBL/GenBank/DDBJ whole genome shotgun (WGS) entry which is preliminary data.</text>
</comment>
<comment type="similarity">
    <text evidence="2 10">Belongs to the HsdR family.</text>
</comment>
<dbReference type="CDD" id="cd22332">
    <property type="entry name" value="HsdR_N"/>
    <property type="match status" value="1"/>
</dbReference>
<dbReference type="Proteomes" id="UP000050864">
    <property type="component" value="Unassembled WGS sequence"/>
</dbReference>
<dbReference type="STRING" id="405444.ABB26_10725"/>
<dbReference type="SUPFAM" id="SSF52540">
    <property type="entry name" value="P-loop containing nucleoside triphosphate hydrolases"/>
    <property type="match status" value="1"/>
</dbReference>
<dbReference type="RefSeq" id="WP_057633933.1">
    <property type="nucleotide sequence ID" value="NZ_LDJI01000020.1"/>
</dbReference>
<reference evidence="12 13" key="1">
    <citation type="submission" date="2015-05" db="EMBL/GenBank/DDBJ databases">
        <title>Genome sequencing and analysis of members of genus Stenotrophomonas.</title>
        <authorList>
            <person name="Patil P.P."/>
            <person name="Midha S."/>
            <person name="Patil P.B."/>
        </authorList>
    </citation>
    <scope>NUCLEOTIDE SEQUENCE [LARGE SCALE GENOMIC DNA]</scope>
    <source>
        <strain evidence="12 13">DSM 18929</strain>
    </source>
</reference>
<keyword evidence="6" id="KW-0255">Endonuclease</keyword>
<evidence type="ECO:0000313" key="12">
    <source>
        <dbReference type="EMBL" id="KRG63687.1"/>
    </source>
</evidence>
<keyword evidence="9 10" id="KW-0238">DNA-binding</keyword>
<dbReference type="PROSITE" id="PS51192">
    <property type="entry name" value="HELICASE_ATP_BIND_1"/>
    <property type="match status" value="1"/>
</dbReference>
<dbReference type="InterPro" id="IPR014001">
    <property type="entry name" value="Helicase_ATP-bd"/>
</dbReference>
<keyword evidence="7 10" id="KW-0378">Hydrolase</keyword>
<comment type="function">
    <text evidence="10">Subunit R is required for both nuclease and ATPase activities, but not for modification.</text>
</comment>
<dbReference type="PANTHER" id="PTHR30195:SF15">
    <property type="entry name" value="TYPE I RESTRICTION ENZYME HINDI ENDONUCLEASE SUBUNIT"/>
    <property type="match status" value="1"/>
</dbReference>
<evidence type="ECO:0000256" key="10">
    <source>
        <dbReference type="RuleBase" id="RU364115"/>
    </source>
</evidence>
<proteinExistence type="inferred from homology"/>
<dbReference type="InterPro" id="IPR021810">
    <property type="entry name" value="T1RH-like_C"/>
</dbReference>
<keyword evidence="5 10" id="KW-0680">Restriction system</keyword>